<evidence type="ECO:0000256" key="1">
    <source>
        <dbReference type="SAM" id="SignalP"/>
    </source>
</evidence>
<proteinExistence type="predicted"/>
<reference evidence="2" key="1">
    <citation type="submission" date="2022-04" db="EMBL/GenBank/DDBJ databases">
        <title>Roseibium sp. CAU 1639 isolated from mud.</title>
        <authorList>
            <person name="Kim W."/>
        </authorList>
    </citation>
    <scope>NUCLEOTIDE SEQUENCE</scope>
    <source>
        <strain evidence="2">CAU 1639</strain>
    </source>
</reference>
<accession>A0ABT0GZL6</accession>
<gene>
    <name evidence="2" type="ORF">M0H32_21590</name>
</gene>
<keyword evidence="3" id="KW-1185">Reference proteome</keyword>
<organism evidence="2 3">
    <name type="scientific">Roseibium sediminicola</name>
    <dbReference type="NCBI Taxonomy" id="2933272"/>
    <lineage>
        <taxon>Bacteria</taxon>
        <taxon>Pseudomonadati</taxon>
        <taxon>Pseudomonadota</taxon>
        <taxon>Alphaproteobacteria</taxon>
        <taxon>Hyphomicrobiales</taxon>
        <taxon>Stappiaceae</taxon>
        <taxon>Roseibium</taxon>
    </lineage>
</organism>
<sequence>MKRFRLPLVAIAVLLMCRACMADAFLERLSGQWSGGGWARQTPEAPREAVRCRLSFIPKGSSGSLEVTGKCAGAGSQSQVSARLTPLGNGLYRATWSAAGWRLDHMSGRRSGDRLLFRWSSQEGNATEVVTGEFGLALFGSALSLKTRQTTPKPAEIGELELRRR</sequence>
<evidence type="ECO:0000313" key="2">
    <source>
        <dbReference type="EMBL" id="MCK7614771.1"/>
    </source>
</evidence>
<feature type="chain" id="PRO_5045483937" description="Protease inhibitor Inh" evidence="1">
    <location>
        <begin position="23"/>
        <end position="165"/>
    </location>
</feature>
<dbReference type="Proteomes" id="UP001431221">
    <property type="component" value="Unassembled WGS sequence"/>
</dbReference>
<dbReference type="EMBL" id="JALNMJ010000018">
    <property type="protein sequence ID" value="MCK7614771.1"/>
    <property type="molecule type" value="Genomic_DNA"/>
</dbReference>
<dbReference type="RefSeq" id="WP_248157548.1">
    <property type="nucleotide sequence ID" value="NZ_JALNMJ010000018.1"/>
</dbReference>
<keyword evidence="1" id="KW-0732">Signal</keyword>
<feature type="signal peptide" evidence="1">
    <location>
        <begin position="1"/>
        <end position="22"/>
    </location>
</feature>
<name>A0ABT0GZL6_9HYPH</name>
<protein>
    <recommendedName>
        <fullName evidence="4">Protease inhibitor Inh</fullName>
    </recommendedName>
</protein>
<comment type="caution">
    <text evidence="2">The sequence shown here is derived from an EMBL/GenBank/DDBJ whole genome shotgun (WGS) entry which is preliminary data.</text>
</comment>
<evidence type="ECO:0008006" key="4">
    <source>
        <dbReference type="Google" id="ProtNLM"/>
    </source>
</evidence>
<evidence type="ECO:0000313" key="3">
    <source>
        <dbReference type="Proteomes" id="UP001431221"/>
    </source>
</evidence>